<dbReference type="InterPro" id="IPR043428">
    <property type="entry name" value="LivM-like"/>
</dbReference>
<keyword evidence="3 6" id="KW-0812">Transmembrane</keyword>
<comment type="caution">
    <text evidence="7">The sequence shown here is derived from an EMBL/GenBank/DDBJ whole genome shotgun (WGS) entry which is preliminary data.</text>
</comment>
<protein>
    <recommendedName>
        <fullName evidence="9">Branched-chain amino acid ABC transporter permease</fullName>
    </recommendedName>
</protein>
<dbReference type="AlphaFoldDB" id="A0A2R7Y961"/>
<feature type="transmembrane region" description="Helical" evidence="6">
    <location>
        <begin position="169"/>
        <end position="188"/>
    </location>
</feature>
<evidence type="ECO:0000256" key="2">
    <source>
        <dbReference type="ARBA" id="ARBA00022475"/>
    </source>
</evidence>
<evidence type="ECO:0000313" key="7">
    <source>
        <dbReference type="EMBL" id="PUA34026.1"/>
    </source>
</evidence>
<reference evidence="7 8" key="1">
    <citation type="journal article" date="2018" name="Syst. Appl. Microbiol.">
        <title>A new symbiotic nanoarchaeote (Candidatus Nanoclepta minutus) and its host (Zestosphaera tikiterensis gen. nov., sp. nov.) from a New Zealand hot spring.</title>
        <authorList>
            <person name="St John E."/>
            <person name="Liu Y."/>
            <person name="Podar M."/>
            <person name="Stott M.B."/>
            <person name="Meneghin J."/>
            <person name="Chen Z."/>
            <person name="Lagutin K."/>
            <person name="Mitchell K."/>
            <person name="Reysenbach A.L."/>
        </authorList>
    </citation>
    <scope>NUCLEOTIDE SEQUENCE [LARGE SCALE GENOMIC DNA]</scope>
    <source>
        <strain evidence="7">NZ3</strain>
    </source>
</reference>
<evidence type="ECO:0000313" key="8">
    <source>
        <dbReference type="Proteomes" id="UP000244093"/>
    </source>
</evidence>
<name>A0A2R7Y961_9CREN</name>
<evidence type="ECO:0000256" key="3">
    <source>
        <dbReference type="ARBA" id="ARBA00022692"/>
    </source>
</evidence>
<dbReference type="Proteomes" id="UP000244093">
    <property type="component" value="Unassembled WGS sequence"/>
</dbReference>
<feature type="transmembrane region" description="Helical" evidence="6">
    <location>
        <begin position="90"/>
        <end position="113"/>
    </location>
</feature>
<dbReference type="GO" id="GO:0005886">
    <property type="term" value="C:plasma membrane"/>
    <property type="evidence" value="ECO:0007669"/>
    <property type="project" value="UniProtKB-SubCell"/>
</dbReference>
<comment type="subcellular location">
    <subcellularLocation>
        <location evidence="1">Cell membrane</location>
        <topology evidence="1">Multi-pass membrane protein</topology>
    </subcellularLocation>
</comment>
<evidence type="ECO:0000256" key="4">
    <source>
        <dbReference type="ARBA" id="ARBA00022989"/>
    </source>
</evidence>
<feature type="transmembrane region" description="Helical" evidence="6">
    <location>
        <begin position="219"/>
        <end position="238"/>
    </location>
</feature>
<feature type="transmembrane region" description="Helical" evidence="6">
    <location>
        <begin position="37"/>
        <end position="70"/>
    </location>
</feature>
<evidence type="ECO:0000256" key="1">
    <source>
        <dbReference type="ARBA" id="ARBA00004651"/>
    </source>
</evidence>
<keyword evidence="2" id="KW-1003">Cell membrane</keyword>
<evidence type="ECO:0008006" key="9">
    <source>
        <dbReference type="Google" id="ProtNLM"/>
    </source>
</evidence>
<gene>
    <name evidence="7" type="ORF">B7O98_01035</name>
</gene>
<evidence type="ECO:0000256" key="6">
    <source>
        <dbReference type="SAM" id="Phobius"/>
    </source>
</evidence>
<feature type="transmembrane region" description="Helical" evidence="6">
    <location>
        <begin position="293"/>
        <end position="313"/>
    </location>
</feature>
<dbReference type="InterPro" id="IPR001851">
    <property type="entry name" value="ABC_transp_permease"/>
</dbReference>
<dbReference type="GO" id="GO:0015658">
    <property type="term" value="F:branched-chain amino acid transmembrane transporter activity"/>
    <property type="evidence" value="ECO:0007669"/>
    <property type="project" value="InterPro"/>
</dbReference>
<sequence length="331" mass="35689">MDFKKYYPLIPMFIISVILLAVRLAAPELSQIVSLALFYVALGEAFNIFTGLTLYVCFGYVAFVALGMYGSGLALKYILATSNPPLVTTILFSFAVAGFFAFILALVVGSIGLRLRGAFFAIATVGLSEGLKNFIEGTGIWGGSSGLIIAGDLISSYGHETYVFVSTELADYLMFAVYVLSLLVMFLITKSRFGYGLTALKEDEDVANVMGVNTVRYKLMTFVISAALAGMIGATKMLKDLVIYPPQAFAISYTVEAIVITMLGGLGTVTGPVIGGLVYSILKYMLTVSFPGLQLLILAPVLIAVCVLFPYGIVGWVKRRFRGTLIDYLLV</sequence>
<dbReference type="Pfam" id="PF02653">
    <property type="entry name" value="BPD_transp_2"/>
    <property type="match status" value="1"/>
</dbReference>
<keyword evidence="5 6" id="KW-0472">Membrane</keyword>
<dbReference type="CDD" id="cd06581">
    <property type="entry name" value="TM_PBP1_LivM_like"/>
    <property type="match status" value="1"/>
</dbReference>
<proteinExistence type="predicted"/>
<dbReference type="EMBL" id="NBVN01000001">
    <property type="protein sequence ID" value="PUA34026.1"/>
    <property type="molecule type" value="Genomic_DNA"/>
</dbReference>
<keyword evidence="4 6" id="KW-1133">Transmembrane helix</keyword>
<dbReference type="PANTHER" id="PTHR30482:SF10">
    <property type="entry name" value="HIGH-AFFINITY BRANCHED-CHAIN AMINO ACID TRANSPORT PROTEIN BRAE"/>
    <property type="match status" value="1"/>
</dbReference>
<feature type="transmembrane region" description="Helical" evidence="6">
    <location>
        <begin position="6"/>
        <end position="25"/>
    </location>
</feature>
<organism evidence="7 8">
    <name type="scientific">Zestosphaera tikiterensis</name>
    <dbReference type="NCBI Taxonomy" id="1973259"/>
    <lineage>
        <taxon>Archaea</taxon>
        <taxon>Thermoproteota</taxon>
        <taxon>Thermoprotei</taxon>
        <taxon>Desulfurococcales</taxon>
        <taxon>Desulfurococcaceae</taxon>
        <taxon>Zestosphaera</taxon>
    </lineage>
</organism>
<evidence type="ECO:0000256" key="5">
    <source>
        <dbReference type="ARBA" id="ARBA00023136"/>
    </source>
</evidence>
<accession>A0A2R7Y961</accession>
<dbReference type="PANTHER" id="PTHR30482">
    <property type="entry name" value="HIGH-AFFINITY BRANCHED-CHAIN AMINO ACID TRANSPORT SYSTEM PERMEASE"/>
    <property type="match status" value="1"/>
</dbReference>
<feature type="transmembrane region" description="Helical" evidence="6">
    <location>
        <begin position="258"/>
        <end position="281"/>
    </location>
</feature>